<protein>
    <submittedName>
        <fullName evidence="1">Uncharacterized protein</fullName>
    </submittedName>
</protein>
<gene>
    <name evidence="1" type="ORF">TOPH_03399</name>
</gene>
<dbReference type="AlphaFoldDB" id="A0A0L0NE88"/>
<comment type="caution">
    <text evidence="1">The sequence shown here is derived from an EMBL/GenBank/DDBJ whole genome shotgun (WGS) entry which is preliminary data.</text>
</comment>
<accession>A0A0L0NE88</accession>
<dbReference type="EMBL" id="LFRF01000007">
    <property type="protein sequence ID" value="KND92035.1"/>
    <property type="molecule type" value="Genomic_DNA"/>
</dbReference>
<proteinExistence type="predicted"/>
<sequence length="67" mass="6933">MSRLQSSPSSNAGDVAIMDGPALSVWPSRIQATRNGQLSAFNSAGSVSSTYAIPATACKPSRHQPQS</sequence>
<evidence type="ECO:0000313" key="1">
    <source>
        <dbReference type="EMBL" id="KND92035.1"/>
    </source>
</evidence>
<name>A0A0L0NE88_TOLOC</name>
<keyword evidence="2" id="KW-1185">Reference proteome</keyword>
<reference evidence="1 2" key="1">
    <citation type="journal article" date="2015" name="BMC Genomics">
        <title>The genome of the truffle-parasite Tolypocladium ophioglossoides and the evolution of antifungal peptaibiotics.</title>
        <authorList>
            <person name="Quandt C.A."/>
            <person name="Bushley K.E."/>
            <person name="Spatafora J.W."/>
        </authorList>
    </citation>
    <scope>NUCLEOTIDE SEQUENCE [LARGE SCALE GENOMIC DNA]</scope>
    <source>
        <strain evidence="1 2">CBS 100239</strain>
    </source>
</reference>
<evidence type="ECO:0000313" key="2">
    <source>
        <dbReference type="Proteomes" id="UP000036947"/>
    </source>
</evidence>
<dbReference type="Proteomes" id="UP000036947">
    <property type="component" value="Unassembled WGS sequence"/>
</dbReference>
<organism evidence="1 2">
    <name type="scientific">Tolypocladium ophioglossoides (strain CBS 100239)</name>
    <name type="common">Snaketongue truffleclub</name>
    <name type="synonym">Elaphocordyceps ophioglossoides</name>
    <dbReference type="NCBI Taxonomy" id="1163406"/>
    <lineage>
        <taxon>Eukaryota</taxon>
        <taxon>Fungi</taxon>
        <taxon>Dikarya</taxon>
        <taxon>Ascomycota</taxon>
        <taxon>Pezizomycotina</taxon>
        <taxon>Sordariomycetes</taxon>
        <taxon>Hypocreomycetidae</taxon>
        <taxon>Hypocreales</taxon>
        <taxon>Ophiocordycipitaceae</taxon>
        <taxon>Tolypocladium</taxon>
    </lineage>
</organism>